<dbReference type="GO" id="GO:0031992">
    <property type="term" value="F:energy transducer activity"/>
    <property type="evidence" value="ECO:0007669"/>
    <property type="project" value="TreeGrafter"/>
</dbReference>
<evidence type="ECO:0000256" key="8">
    <source>
        <dbReference type="ARBA" id="ARBA00022989"/>
    </source>
</evidence>
<dbReference type="NCBIfam" id="TIGR01352">
    <property type="entry name" value="tonB_Cterm"/>
    <property type="match status" value="1"/>
</dbReference>
<dbReference type="PANTHER" id="PTHR33446">
    <property type="entry name" value="PROTEIN TONB-RELATED"/>
    <property type="match status" value="1"/>
</dbReference>
<sequence length="235" mass="26905">MLSKLSARFLVLFCLMAFYGNAQTIDTLWFNSKWEPSSKEGSTYHRTIQKTSRAYLVTDFFNTGETQMSGNYTSLDPQVREGLFKWWYKDGKKRSEILYRDNVAQKETHWDTNGKITDQYEVVTADHIENGKSVTEKVSIEVMPMFEGGMPAVYKYVGDHFNYPSELEKDRPHGKVVVQFTVNKKGRVVDVIVLQGLHPLLDQEAVRVIKSMPNWKAGIQSGEPVNVKMKLPIGL</sequence>
<keyword evidence="6" id="KW-0812">Transmembrane</keyword>
<feature type="chain" id="PRO_5016275030" evidence="10">
    <location>
        <begin position="23"/>
        <end position="235"/>
    </location>
</feature>
<organism evidence="12 13">
    <name type="scientific">Pedobacter nutrimenti</name>
    <dbReference type="NCBI Taxonomy" id="1241337"/>
    <lineage>
        <taxon>Bacteria</taxon>
        <taxon>Pseudomonadati</taxon>
        <taxon>Bacteroidota</taxon>
        <taxon>Sphingobacteriia</taxon>
        <taxon>Sphingobacteriales</taxon>
        <taxon>Sphingobacteriaceae</taxon>
        <taxon>Pedobacter</taxon>
    </lineage>
</organism>
<dbReference type="SUPFAM" id="SSF74653">
    <property type="entry name" value="TolA/TonB C-terminal domain"/>
    <property type="match status" value="1"/>
</dbReference>
<accession>A0A318UFY9</accession>
<evidence type="ECO:0000313" key="12">
    <source>
        <dbReference type="EMBL" id="PYF74400.1"/>
    </source>
</evidence>
<comment type="similarity">
    <text evidence="2">Belongs to the TonB family.</text>
</comment>
<dbReference type="RefSeq" id="WP_110831678.1">
    <property type="nucleotide sequence ID" value="NZ_QKLU01000004.1"/>
</dbReference>
<dbReference type="GO" id="GO:0055085">
    <property type="term" value="P:transmembrane transport"/>
    <property type="evidence" value="ECO:0007669"/>
    <property type="project" value="InterPro"/>
</dbReference>
<evidence type="ECO:0000259" key="11">
    <source>
        <dbReference type="PROSITE" id="PS52015"/>
    </source>
</evidence>
<keyword evidence="10" id="KW-0732">Signal</keyword>
<gene>
    <name evidence="12" type="ORF">B0O44_104571</name>
</gene>
<dbReference type="InterPro" id="IPR051045">
    <property type="entry name" value="TonB-dependent_transducer"/>
</dbReference>
<dbReference type="GO" id="GO:0015031">
    <property type="term" value="P:protein transport"/>
    <property type="evidence" value="ECO:0007669"/>
    <property type="project" value="UniProtKB-KW"/>
</dbReference>
<evidence type="ECO:0000256" key="7">
    <source>
        <dbReference type="ARBA" id="ARBA00022927"/>
    </source>
</evidence>
<keyword evidence="13" id="KW-1185">Reference proteome</keyword>
<dbReference type="InterPro" id="IPR037682">
    <property type="entry name" value="TonB_C"/>
</dbReference>
<dbReference type="AlphaFoldDB" id="A0A318UFY9"/>
<evidence type="ECO:0000256" key="4">
    <source>
        <dbReference type="ARBA" id="ARBA00022475"/>
    </source>
</evidence>
<feature type="signal peptide" evidence="10">
    <location>
        <begin position="1"/>
        <end position="22"/>
    </location>
</feature>
<comment type="subcellular location">
    <subcellularLocation>
        <location evidence="1">Cell inner membrane</location>
        <topology evidence="1">Single-pass membrane protein</topology>
        <orientation evidence="1">Periplasmic side</orientation>
    </subcellularLocation>
</comment>
<dbReference type="Proteomes" id="UP000248198">
    <property type="component" value="Unassembled WGS sequence"/>
</dbReference>
<evidence type="ECO:0000256" key="1">
    <source>
        <dbReference type="ARBA" id="ARBA00004383"/>
    </source>
</evidence>
<evidence type="ECO:0000256" key="5">
    <source>
        <dbReference type="ARBA" id="ARBA00022519"/>
    </source>
</evidence>
<keyword evidence="7" id="KW-0653">Protein transport</keyword>
<dbReference type="PANTHER" id="PTHR33446:SF2">
    <property type="entry name" value="PROTEIN TONB"/>
    <property type="match status" value="1"/>
</dbReference>
<keyword evidence="3" id="KW-0813">Transport</keyword>
<evidence type="ECO:0000313" key="13">
    <source>
        <dbReference type="Proteomes" id="UP000248198"/>
    </source>
</evidence>
<dbReference type="OrthoDB" id="9812355at2"/>
<dbReference type="EMBL" id="QKLU01000004">
    <property type="protein sequence ID" value="PYF74400.1"/>
    <property type="molecule type" value="Genomic_DNA"/>
</dbReference>
<evidence type="ECO:0000256" key="9">
    <source>
        <dbReference type="ARBA" id="ARBA00023136"/>
    </source>
</evidence>
<keyword evidence="5" id="KW-0997">Cell inner membrane</keyword>
<name>A0A318UFY9_9SPHI</name>
<keyword evidence="4" id="KW-1003">Cell membrane</keyword>
<evidence type="ECO:0000256" key="2">
    <source>
        <dbReference type="ARBA" id="ARBA00006555"/>
    </source>
</evidence>
<dbReference type="Gene3D" id="3.90.930.1">
    <property type="match status" value="1"/>
</dbReference>
<dbReference type="Pfam" id="PF03544">
    <property type="entry name" value="TonB_C"/>
    <property type="match status" value="1"/>
</dbReference>
<evidence type="ECO:0000256" key="3">
    <source>
        <dbReference type="ARBA" id="ARBA00022448"/>
    </source>
</evidence>
<evidence type="ECO:0000256" key="6">
    <source>
        <dbReference type="ARBA" id="ARBA00022692"/>
    </source>
</evidence>
<comment type="caution">
    <text evidence="12">The sequence shown here is derived from an EMBL/GenBank/DDBJ whole genome shotgun (WGS) entry which is preliminary data.</text>
</comment>
<keyword evidence="8" id="KW-1133">Transmembrane helix</keyword>
<keyword evidence="9" id="KW-0472">Membrane</keyword>
<dbReference type="PROSITE" id="PS52015">
    <property type="entry name" value="TONB_CTD"/>
    <property type="match status" value="1"/>
</dbReference>
<evidence type="ECO:0000256" key="10">
    <source>
        <dbReference type="SAM" id="SignalP"/>
    </source>
</evidence>
<reference evidence="12 13" key="1">
    <citation type="submission" date="2018-06" db="EMBL/GenBank/DDBJ databases">
        <title>Genomic Encyclopedia of Archaeal and Bacterial Type Strains, Phase II (KMG-II): from individual species to whole genera.</title>
        <authorList>
            <person name="Goeker M."/>
        </authorList>
    </citation>
    <scope>NUCLEOTIDE SEQUENCE [LARGE SCALE GENOMIC DNA]</scope>
    <source>
        <strain evidence="12 13">DSM 27372</strain>
    </source>
</reference>
<proteinExistence type="inferred from homology"/>
<feature type="domain" description="TonB C-terminal" evidence="11">
    <location>
        <begin position="148"/>
        <end position="235"/>
    </location>
</feature>
<dbReference type="InterPro" id="IPR006260">
    <property type="entry name" value="TonB/TolA_C"/>
</dbReference>
<dbReference type="GO" id="GO:0098797">
    <property type="term" value="C:plasma membrane protein complex"/>
    <property type="evidence" value="ECO:0007669"/>
    <property type="project" value="TreeGrafter"/>
</dbReference>
<dbReference type="Gene3D" id="3.30.1150.10">
    <property type="match status" value="1"/>
</dbReference>
<protein>
    <submittedName>
        <fullName evidence="12">TonB family protein</fullName>
    </submittedName>
</protein>